<dbReference type="PANTHER" id="PTHR37981:SF1">
    <property type="entry name" value="SGNH HYDROLASE-TYPE ESTERASE DOMAIN-CONTAINING PROTEIN"/>
    <property type="match status" value="1"/>
</dbReference>
<reference evidence="5 6" key="1">
    <citation type="submission" date="2021-02" db="EMBL/GenBank/DDBJ databases">
        <title>Complete Genome Sequence of Arcanobacterium phocisimile strain DSM 26142T from a harbour seal.</title>
        <authorList>
            <person name="Borowiak M."/>
            <person name="Alssahen M."/>
            <person name="Malorny B."/>
            <person name="Laemmler C."/>
            <person name="Siebert U."/>
            <person name="Ploetz M."/>
            <person name="Abdulmawjood A."/>
        </authorList>
    </citation>
    <scope>NUCLEOTIDE SEQUENCE [LARGE SCALE GENOMIC DNA]</scope>
    <source>
        <strain evidence="5 6">DSM 26142</strain>
    </source>
</reference>
<dbReference type="PROSITE" id="PS50093">
    <property type="entry name" value="PKD"/>
    <property type="match status" value="1"/>
</dbReference>
<protein>
    <submittedName>
        <fullName evidence="5">PKD domain-containing protein</fullName>
    </submittedName>
</protein>
<dbReference type="EMBL" id="CP070228">
    <property type="protein sequence ID" value="QRV02394.1"/>
    <property type="molecule type" value="Genomic_DNA"/>
</dbReference>
<evidence type="ECO:0000256" key="1">
    <source>
        <dbReference type="SAM" id="MobiDB-lite"/>
    </source>
</evidence>
<dbReference type="InterPro" id="IPR037460">
    <property type="entry name" value="SEST-like"/>
</dbReference>
<dbReference type="InterPro" id="IPR036465">
    <property type="entry name" value="vWFA_dom_sf"/>
</dbReference>
<keyword evidence="2" id="KW-1133">Transmembrane helix</keyword>
<dbReference type="InterPro" id="IPR022409">
    <property type="entry name" value="PKD/Chitinase_dom"/>
</dbReference>
<evidence type="ECO:0000313" key="5">
    <source>
        <dbReference type="EMBL" id="QRV02394.1"/>
    </source>
</evidence>
<dbReference type="InterPro" id="IPR013783">
    <property type="entry name" value="Ig-like_fold"/>
</dbReference>
<keyword evidence="2" id="KW-0812">Transmembrane</keyword>
<dbReference type="InterPro" id="IPR035986">
    <property type="entry name" value="PKD_dom_sf"/>
</dbReference>
<dbReference type="Gene3D" id="3.40.50.1110">
    <property type="entry name" value="SGNH hydrolase"/>
    <property type="match status" value="1"/>
</dbReference>
<evidence type="ECO:0000259" key="4">
    <source>
        <dbReference type="PROSITE" id="PS50093"/>
    </source>
</evidence>
<accession>A0ABX7IIN4</accession>
<sequence>MKSITKKLFAGFVALSASLFTASPALADTSHQDEKYLTLTLIGDSYTAGNGAGQYYGPAEAYRSMRNWGHVYADKLNAQGVHTTVHNLAESGQVTQGVLDNQISKVPSDSDIVLFTVGGNDIDFQSIITGCFGGTWIGNSSYDNCSAALKHAQDLLPQTFANVETILEQLSAKLSPDAQIVMVGYPLLSTEGEYILDNSGWFSSATKSIDAAHGVRQFGLDAVALQEDLTQKWNQNVAHPHLTFIPTHALFAGHEPNPYFIQYNPQRWFNEMAEENGYVNDEGKVVSTTSTTTLMFYHPNITGHSEIGKYLYNQIGVPASARDKQSYARPIDVTFLVEASSQTKAKLPEIKKQIRRIAVETFDASANANQKARFSLKSFVGEDPISDEQAQPDADLPEVPQPDASSPVEPVTPDLPEAPQPEAVADESAENAAPTDPETATDDTEPAEPTSEPEAAKPADTETPIADAPETPEGPAATTSFGELSNVLDSLNDLDTTSNQNAEDFLTTLKEVTTSSEWREEARKIVVVIGDAETGQNSESLSQSVEQLLLSAFAANTVEFNLIDLDTDRTEPLPSLFTRTGGRMQVLGDLRPLILETPTAKLGQVTTQKVGTTVEFSADGSVSPNSDIMSYGWDFNGDGQPDNTTKENKISHTFTTVGEHTVSVTVTDADNQTAIATIIVDVTEDGDLVDQSVDNCPDIANEDQLDTDNDGIGDACDDLNLVEIQKKVIAGAEAQGFDIHSVLPGATDITLTLETATPQSWNVTLKDSVLSYAATDKAEGGETASAMLTMKVPAGTTFKRSTPETKDMTVRLRLTATKIIPAMKLTPGKQTIPAMELTPGKQTIPAMELTPGKQTIPAMKLTPGKQTIPAMSLTPATKLPQNPKVVDHTTGDVLAHTGTSVGAIALLAMVLLSSGMVLSIRKES</sequence>
<dbReference type="RefSeq" id="WP_204424826.1">
    <property type="nucleotide sequence ID" value="NZ_CP070228.1"/>
</dbReference>
<dbReference type="SUPFAM" id="SSF52266">
    <property type="entry name" value="SGNH hydrolase"/>
    <property type="match status" value="1"/>
</dbReference>
<keyword evidence="3" id="KW-0732">Signal</keyword>
<dbReference type="InterPro" id="IPR013830">
    <property type="entry name" value="SGNH_hydro"/>
</dbReference>
<keyword evidence="6" id="KW-1185">Reference proteome</keyword>
<dbReference type="CDD" id="cd00146">
    <property type="entry name" value="PKD"/>
    <property type="match status" value="1"/>
</dbReference>
<gene>
    <name evidence="5" type="ORF">JTE88_01140</name>
</gene>
<keyword evidence="2" id="KW-0472">Membrane</keyword>
<dbReference type="Gene3D" id="2.60.40.10">
    <property type="entry name" value="Immunoglobulins"/>
    <property type="match status" value="1"/>
</dbReference>
<organism evidence="5 6">
    <name type="scientific">Arcanobacterium phocisimile</name>
    <dbReference type="NCBI Taxonomy" id="1302235"/>
    <lineage>
        <taxon>Bacteria</taxon>
        <taxon>Bacillati</taxon>
        <taxon>Actinomycetota</taxon>
        <taxon>Actinomycetes</taxon>
        <taxon>Actinomycetales</taxon>
        <taxon>Actinomycetaceae</taxon>
        <taxon>Arcanobacterium</taxon>
    </lineage>
</organism>
<feature type="chain" id="PRO_5045580492" evidence="3">
    <location>
        <begin position="28"/>
        <end position="924"/>
    </location>
</feature>
<dbReference type="Pfam" id="PF18911">
    <property type="entry name" value="PKD_4"/>
    <property type="match status" value="1"/>
</dbReference>
<feature type="signal peptide" evidence="3">
    <location>
        <begin position="1"/>
        <end position="27"/>
    </location>
</feature>
<feature type="region of interest" description="Disordered" evidence="1">
    <location>
        <begin position="384"/>
        <end position="480"/>
    </location>
</feature>
<dbReference type="SMART" id="SM00089">
    <property type="entry name" value="PKD"/>
    <property type="match status" value="1"/>
</dbReference>
<dbReference type="InterPro" id="IPR036514">
    <property type="entry name" value="SGNH_hydro_sf"/>
</dbReference>
<name>A0ABX7IIN4_9ACTO</name>
<dbReference type="Proteomes" id="UP000602653">
    <property type="component" value="Chromosome"/>
</dbReference>
<evidence type="ECO:0000256" key="3">
    <source>
        <dbReference type="SAM" id="SignalP"/>
    </source>
</evidence>
<dbReference type="Gene3D" id="3.40.50.410">
    <property type="entry name" value="von Willebrand factor, type A domain"/>
    <property type="match status" value="1"/>
</dbReference>
<dbReference type="PANTHER" id="PTHR37981">
    <property type="entry name" value="LIPASE 2"/>
    <property type="match status" value="1"/>
</dbReference>
<evidence type="ECO:0000313" key="6">
    <source>
        <dbReference type="Proteomes" id="UP000602653"/>
    </source>
</evidence>
<dbReference type="Pfam" id="PF13472">
    <property type="entry name" value="Lipase_GDSL_2"/>
    <property type="match status" value="1"/>
</dbReference>
<evidence type="ECO:0000256" key="2">
    <source>
        <dbReference type="SAM" id="Phobius"/>
    </source>
</evidence>
<dbReference type="InterPro" id="IPR000601">
    <property type="entry name" value="PKD_dom"/>
</dbReference>
<dbReference type="SUPFAM" id="SSF49299">
    <property type="entry name" value="PKD domain"/>
    <property type="match status" value="1"/>
</dbReference>
<feature type="transmembrane region" description="Helical" evidence="2">
    <location>
        <begin position="901"/>
        <end position="920"/>
    </location>
</feature>
<feature type="domain" description="PKD" evidence="4">
    <location>
        <begin position="597"/>
        <end position="687"/>
    </location>
</feature>
<proteinExistence type="predicted"/>